<dbReference type="SUPFAM" id="SSF64263">
    <property type="entry name" value="Prokaryotic ribosomal protein L17"/>
    <property type="match status" value="1"/>
</dbReference>
<dbReference type="NCBIfam" id="TIGR00059">
    <property type="entry name" value="L17"/>
    <property type="match status" value="1"/>
</dbReference>
<comment type="similarity">
    <text evidence="1 4 5">Belongs to the bacterial ribosomal protein bL17 family.</text>
</comment>
<evidence type="ECO:0000313" key="6">
    <source>
        <dbReference type="EMBL" id="OGY30583.1"/>
    </source>
</evidence>
<dbReference type="InterPro" id="IPR036373">
    <property type="entry name" value="Ribosomal_bL17_sf"/>
</dbReference>
<name>A0A1G1WS85_9BACT</name>
<dbReference type="Gene3D" id="3.90.1030.10">
    <property type="entry name" value="Ribosomal protein L17"/>
    <property type="match status" value="1"/>
</dbReference>
<dbReference type="AlphaFoldDB" id="A0A1G1WS85"/>
<evidence type="ECO:0000256" key="4">
    <source>
        <dbReference type="HAMAP-Rule" id="MF_01368"/>
    </source>
</evidence>
<dbReference type="EMBL" id="MHDA01000048">
    <property type="protein sequence ID" value="OGY30583.1"/>
    <property type="molecule type" value="Genomic_DNA"/>
</dbReference>
<dbReference type="HAMAP" id="MF_01368">
    <property type="entry name" value="Ribosomal_bL17"/>
    <property type="match status" value="1"/>
</dbReference>
<evidence type="ECO:0000256" key="2">
    <source>
        <dbReference type="ARBA" id="ARBA00022980"/>
    </source>
</evidence>
<proteinExistence type="inferred from homology"/>
<sequence length="177" mass="19877">MIHRVSHRKFSRDTNARKALLKNLANDLILRERVRTTEAKAKAIRPFVEKLITKSKDNTIASRRLLISKLGRENSVQKLLELVGPTFKDRPGGYTRIIKLVPRTGDKAEMAMIEFSENVSEKAAMLKLAKKPKVKEAKTTKGKTETKTAKVKLIKAGKLAKNQTKTKAKKTNTKAAK</sequence>
<dbReference type="GO" id="GO:0003735">
    <property type="term" value="F:structural constituent of ribosome"/>
    <property type="evidence" value="ECO:0007669"/>
    <property type="project" value="InterPro"/>
</dbReference>
<comment type="subunit">
    <text evidence="4">Part of the 50S ribosomal subunit. Contacts protein L32.</text>
</comment>
<evidence type="ECO:0000256" key="5">
    <source>
        <dbReference type="RuleBase" id="RU000660"/>
    </source>
</evidence>
<accession>A0A1G1WS85</accession>
<keyword evidence="2 4" id="KW-0689">Ribosomal protein</keyword>
<organism evidence="6 7">
    <name type="scientific">Candidatus Woykebacteria bacterium RIFCSPLOWO2_01_FULL_41_12</name>
    <dbReference type="NCBI Taxonomy" id="1802604"/>
    <lineage>
        <taxon>Bacteria</taxon>
        <taxon>Candidatus Woykeibacteriota</taxon>
    </lineage>
</organism>
<dbReference type="InterPro" id="IPR000456">
    <property type="entry name" value="Ribosomal_bL17"/>
</dbReference>
<evidence type="ECO:0000313" key="7">
    <source>
        <dbReference type="Proteomes" id="UP000179279"/>
    </source>
</evidence>
<dbReference type="Pfam" id="PF01196">
    <property type="entry name" value="Ribosomal_L17"/>
    <property type="match status" value="1"/>
</dbReference>
<dbReference type="Proteomes" id="UP000179279">
    <property type="component" value="Unassembled WGS sequence"/>
</dbReference>
<reference evidence="6 7" key="1">
    <citation type="journal article" date="2016" name="Nat. Commun.">
        <title>Thousands of microbial genomes shed light on interconnected biogeochemical processes in an aquifer system.</title>
        <authorList>
            <person name="Anantharaman K."/>
            <person name="Brown C.T."/>
            <person name="Hug L.A."/>
            <person name="Sharon I."/>
            <person name="Castelle C.J."/>
            <person name="Probst A.J."/>
            <person name="Thomas B.C."/>
            <person name="Singh A."/>
            <person name="Wilkins M.J."/>
            <person name="Karaoz U."/>
            <person name="Brodie E.L."/>
            <person name="Williams K.H."/>
            <person name="Hubbard S.S."/>
            <person name="Banfield J.F."/>
        </authorList>
    </citation>
    <scope>NUCLEOTIDE SEQUENCE [LARGE SCALE GENOMIC DNA]</scope>
</reference>
<protein>
    <recommendedName>
        <fullName evidence="4">Large ribosomal subunit protein bL17</fullName>
    </recommendedName>
</protein>
<dbReference type="PANTHER" id="PTHR14413:SF16">
    <property type="entry name" value="LARGE RIBOSOMAL SUBUNIT PROTEIN BL17M"/>
    <property type="match status" value="1"/>
</dbReference>
<comment type="caution">
    <text evidence="6">The sequence shown here is derived from an EMBL/GenBank/DDBJ whole genome shotgun (WGS) entry which is preliminary data.</text>
</comment>
<gene>
    <name evidence="4" type="primary">rplQ</name>
    <name evidence="6" type="ORF">A3A57_02235</name>
</gene>
<dbReference type="GO" id="GO:0006412">
    <property type="term" value="P:translation"/>
    <property type="evidence" value="ECO:0007669"/>
    <property type="project" value="UniProtKB-UniRule"/>
</dbReference>
<evidence type="ECO:0000256" key="1">
    <source>
        <dbReference type="ARBA" id="ARBA00008777"/>
    </source>
</evidence>
<dbReference type="PANTHER" id="PTHR14413">
    <property type="entry name" value="RIBOSOMAL PROTEIN L17"/>
    <property type="match status" value="1"/>
</dbReference>
<evidence type="ECO:0000256" key="3">
    <source>
        <dbReference type="ARBA" id="ARBA00023274"/>
    </source>
</evidence>
<keyword evidence="3 4" id="KW-0687">Ribonucleoprotein</keyword>
<dbReference type="GO" id="GO:0022625">
    <property type="term" value="C:cytosolic large ribosomal subunit"/>
    <property type="evidence" value="ECO:0007669"/>
    <property type="project" value="TreeGrafter"/>
</dbReference>